<keyword evidence="2 5" id="KW-0812">Transmembrane</keyword>
<protein>
    <recommendedName>
        <fullName evidence="8">RTA1 like protein</fullName>
    </recommendedName>
</protein>
<evidence type="ECO:0000256" key="2">
    <source>
        <dbReference type="ARBA" id="ARBA00022692"/>
    </source>
</evidence>
<accession>A0A3M7FF89</accession>
<evidence type="ECO:0000256" key="3">
    <source>
        <dbReference type="ARBA" id="ARBA00022989"/>
    </source>
</evidence>
<evidence type="ECO:0000256" key="4">
    <source>
        <dbReference type="ARBA" id="ARBA00023136"/>
    </source>
</evidence>
<feature type="transmembrane region" description="Helical" evidence="5">
    <location>
        <begin position="15"/>
        <end position="35"/>
    </location>
</feature>
<dbReference type="PANTHER" id="PTHR31465">
    <property type="entry name" value="PROTEIN RTA1-RELATED"/>
    <property type="match status" value="1"/>
</dbReference>
<dbReference type="EMBL" id="QWIQ01000439">
    <property type="protein sequence ID" value="RMY87286.1"/>
    <property type="molecule type" value="Genomic_DNA"/>
</dbReference>
<dbReference type="AlphaFoldDB" id="A0A3M7FF89"/>
<evidence type="ECO:0000313" key="7">
    <source>
        <dbReference type="Proteomes" id="UP000281468"/>
    </source>
</evidence>
<feature type="transmembrane region" description="Helical" evidence="5">
    <location>
        <begin position="158"/>
        <end position="180"/>
    </location>
</feature>
<feature type="transmembrane region" description="Helical" evidence="5">
    <location>
        <begin position="123"/>
        <end position="146"/>
    </location>
</feature>
<dbReference type="PANTHER" id="PTHR31465:SF1">
    <property type="entry name" value="PROTEIN RTA1-RELATED"/>
    <property type="match status" value="1"/>
</dbReference>
<reference evidence="6 7" key="1">
    <citation type="journal article" date="2018" name="BMC Genomics">
        <title>Genomic evidence for intraspecific hybridization in a clonal and extremely halotolerant yeast.</title>
        <authorList>
            <person name="Gostincar C."/>
            <person name="Stajich J.E."/>
            <person name="Zupancic J."/>
            <person name="Zalar P."/>
            <person name="Gunde-Cimerman N."/>
        </authorList>
    </citation>
    <scope>NUCLEOTIDE SEQUENCE [LARGE SCALE GENOMIC DNA]</scope>
    <source>
        <strain evidence="6 7">EXF-171</strain>
    </source>
</reference>
<dbReference type="Proteomes" id="UP000281468">
    <property type="component" value="Unassembled WGS sequence"/>
</dbReference>
<organism evidence="6 7">
    <name type="scientific">Hortaea werneckii</name>
    <name type="common">Black yeast</name>
    <name type="synonym">Cladosporium werneckii</name>
    <dbReference type="NCBI Taxonomy" id="91943"/>
    <lineage>
        <taxon>Eukaryota</taxon>
        <taxon>Fungi</taxon>
        <taxon>Dikarya</taxon>
        <taxon>Ascomycota</taxon>
        <taxon>Pezizomycotina</taxon>
        <taxon>Dothideomycetes</taxon>
        <taxon>Dothideomycetidae</taxon>
        <taxon>Mycosphaerellales</taxon>
        <taxon>Teratosphaeriaceae</taxon>
        <taxon>Hortaea</taxon>
    </lineage>
</organism>
<dbReference type="GO" id="GO:0016020">
    <property type="term" value="C:membrane"/>
    <property type="evidence" value="ECO:0007669"/>
    <property type="project" value="UniProtKB-SubCell"/>
</dbReference>
<comment type="caution">
    <text evidence="6">The sequence shown here is derived from an EMBL/GenBank/DDBJ whole genome shotgun (WGS) entry which is preliminary data.</text>
</comment>
<name>A0A3M7FF89_HORWE</name>
<sequence>MDQGTTNDYFHLFRYYPNLGAAILFIILFAIASIYHSWAFITTRTWFFAVFAVGCWFEFVGFIFRAVAAQESPNWTVSTYSVHTILVLVAPSVFAASIYMCLGRIVLVTNGEKYSLVSPRWMTRVFVIGDVISFVMQGAGGGVMASGTSSALSLGENIIIAGLSVQIWFFSCFVVVSAIFHSKMRRNPTEAALVPSNPWRSSLYSLYLGSILIWVRCVFRLIEYAQGNDGYLISHEAFLYVFDALLMFGVMVLFALVHPSILNATMHGHGTVFLEKGVFRNQY</sequence>
<keyword evidence="4 5" id="KW-0472">Membrane</keyword>
<gene>
    <name evidence="6" type="ORF">D0862_10721</name>
</gene>
<evidence type="ECO:0000313" key="6">
    <source>
        <dbReference type="EMBL" id="RMY87286.1"/>
    </source>
</evidence>
<evidence type="ECO:0000256" key="1">
    <source>
        <dbReference type="ARBA" id="ARBA00004141"/>
    </source>
</evidence>
<feature type="transmembrane region" description="Helical" evidence="5">
    <location>
        <begin position="237"/>
        <end position="257"/>
    </location>
</feature>
<dbReference type="Pfam" id="PF04479">
    <property type="entry name" value="RTA1"/>
    <property type="match status" value="1"/>
</dbReference>
<feature type="transmembrane region" description="Helical" evidence="5">
    <location>
        <begin position="80"/>
        <end position="102"/>
    </location>
</feature>
<dbReference type="InterPro" id="IPR007568">
    <property type="entry name" value="RTA1"/>
</dbReference>
<evidence type="ECO:0008006" key="8">
    <source>
        <dbReference type="Google" id="ProtNLM"/>
    </source>
</evidence>
<feature type="transmembrane region" description="Helical" evidence="5">
    <location>
        <begin position="201"/>
        <end position="222"/>
    </location>
</feature>
<proteinExistence type="predicted"/>
<feature type="transmembrane region" description="Helical" evidence="5">
    <location>
        <begin position="47"/>
        <end position="68"/>
    </location>
</feature>
<comment type="subcellular location">
    <subcellularLocation>
        <location evidence="1">Membrane</location>
        <topology evidence="1">Multi-pass membrane protein</topology>
    </subcellularLocation>
</comment>
<evidence type="ECO:0000256" key="5">
    <source>
        <dbReference type="SAM" id="Phobius"/>
    </source>
</evidence>
<keyword evidence="3 5" id="KW-1133">Transmembrane helix</keyword>